<accession>X0H4F0</accession>
<reference evidence="1" key="2">
    <citation type="submission" date="2014-03" db="EMBL/GenBank/DDBJ databases">
        <title>The Genome Annotation of Fusarium oxysporum PHW808.</title>
        <authorList>
            <consortium name="The Broad Institute Genomics Platform"/>
            <person name="Ma L.-J."/>
            <person name="Corby-Kistler H."/>
            <person name="Broz K."/>
            <person name="Gale L.R."/>
            <person name="Jonkers W."/>
            <person name="O'Donnell K."/>
            <person name="Ploetz R."/>
            <person name="Steinberg C."/>
            <person name="Schwartz D.C."/>
            <person name="VanEtten H."/>
            <person name="Zhou S."/>
            <person name="Young S.K."/>
            <person name="Zeng Q."/>
            <person name="Gargeya S."/>
            <person name="Fitzgerald M."/>
            <person name="Abouelleil A."/>
            <person name="Alvarado L."/>
            <person name="Chapman S.B."/>
            <person name="Gainer-Dewar J."/>
            <person name="Goldberg J."/>
            <person name="Griggs A."/>
            <person name="Gujja S."/>
            <person name="Hansen M."/>
            <person name="Howarth C."/>
            <person name="Imamovic A."/>
            <person name="Ireland A."/>
            <person name="Larimer J."/>
            <person name="McCowan C."/>
            <person name="Murphy C."/>
            <person name="Pearson M."/>
            <person name="Poon T.W."/>
            <person name="Priest M."/>
            <person name="Roberts A."/>
            <person name="Saif S."/>
            <person name="Shea T."/>
            <person name="Sykes S."/>
            <person name="Wortman J."/>
            <person name="Nusbaum C."/>
            <person name="Birren B."/>
        </authorList>
    </citation>
    <scope>NUCLEOTIDE SEQUENCE</scope>
    <source>
        <strain evidence="1">54008</strain>
    </source>
</reference>
<sequence length="331" mass="38566">MVLKLSFACWDYDRMKALEDGRVRADGIELNFLNHRVEETFFRQLRFHEFDISELSLSSYILTLSQDNPPFIALPVFPSRFFRHQSMYINTNSGIKHPSDLRGKRIGTPEYQMTAGVWQRGIMEEEFGVPITDVVFFSGAIEPTNEERKSKISHSLPTGVRVTPIKPGQNLSQMLEDGELDAIFSASKPSCIDRCEHCTYLFPDFKAVEADYYRRTRIFPIMHVVAIKRSLYRENPWIARFLQKAFAESMRLAEEAMRDRSALRYMLPWLEDHLSETKSLMGEQQYWQDGFALNRHVIKKFIGYSYRQGLAARKYTPEELFAPNTLEAFVL</sequence>
<organism evidence="1">
    <name type="scientific">Fusarium oxysporum f. sp. conglutinans race 2 54008</name>
    <dbReference type="NCBI Taxonomy" id="1089457"/>
    <lineage>
        <taxon>Eukaryota</taxon>
        <taxon>Fungi</taxon>
        <taxon>Dikarya</taxon>
        <taxon>Ascomycota</taxon>
        <taxon>Pezizomycotina</taxon>
        <taxon>Sordariomycetes</taxon>
        <taxon>Hypocreomycetidae</taxon>
        <taxon>Hypocreales</taxon>
        <taxon>Nectriaceae</taxon>
        <taxon>Fusarium</taxon>
        <taxon>Fusarium oxysporum species complex</taxon>
    </lineage>
</organism>
<dbReference type="AlphaFoldDB" id="X0H4F0"/>
<dbReference type="OrthoDB" id="2093528at2759"/>
<dbReference type="EMBL" id="KK033401">
    <property type="protein sequence ID" value="EXL66865.1"/>
    <property type="molecule type" value="Genomic_DNA"/>
</dbReference>
<dbReference type="SUPFAM" id="SSF53850">
    <property type="entry name" value="Periplasmic binding protein-like II"/>
    <property type="match status" value="1"/>
</dbReference>
<dbReference type="Gene3D" id="3.40.190.10">
    <property type="entry name" value="Periplasmic binding protein-like II"/>
    <property type="match status" value="1"/>
</dbReference>
<dbReference type="Proteomes" id="UP000030676">
    <property type="component" value="Unassembled WGS sequence"/>
</dbReference>
<name>X0H4F0_FUSOX</name>
<reference evidence="1" key="1">
    <citation type="submission" date="2011-11" db="EMBL/GenBank/DDBJ databases">
        <title>The Genome Sequence of Fusarium oxysporum PHW808.</title>
        <authorList>
            <consortium name="The Broad Institute Genome Sequencing Platform"/>
            <person name="Ma L.-J."/>
            <person name="Gale L.R."/>
            <person name="Schwartz D.C."/>
            <person name="Zhou S."/>
            <person name="Corby-Kistler H."/>
            <person name="Young S.K."/>
            <person name="Zeng Q."/>
            <person name="Gargeya S."/>
            <person name="Fitzgerald M."/>
            <person name="Haas B."/>
            <person name="Abouelleil A."/>
            <person name="Alvarado L."/>
            <person name="Arachchi H.M."/>
            <person name="Berlin A."/>
            <person name="Brown A."/>
            <person name="Chapman S.B."/>
            <person name="Chen Z."/>
            <person name="Dunbar C."/>
            <person name="Freedman E."/>
            <person name="Gearin G."/>
            <person name="Goldberg J."/>
            <person name="Griggs A."/>
            <person name="Gujja S."/>
            <person name="Heiman D."/>
            <person name="Howarth C."/>
            <person name="Larson L."/>
            <person name="Lui A."/>
            <person name="MacDonald P.J.P."/>
            <person name="Montmayeur A."/>
            <person name="Murphy C."/>
            <person name="Neiman D."/>
            <person name="Pearson M."/>
            <person name="Priest M."/>
            <person name="Roberts A."/>
            <person name="Saif S."/>
            <person name="Shea T."/>
            <person name="Shenoy N."/>
            <person name="Sisk P."/>
            <person name="Stolte C."/>
            <person name="Sykes S."/>
            <person name="Wortman J."/>
            <person name="Nusbaum C."/>
            <person name="Birren B."/>
        </authorList>
    </citation>
    <scope>NUCLEOTIDE SEQUENCE [LARGE SCALE GENOMIC DNA]</scope>
    <source>
        <strain evidence="1">54008</strain>
    </source>
</reference>
<proteinExistence type="predicted"/>
<protein>
    <submittedName>
        <fullName evidence="1">4,5-dihydroxyphthalate decarboxylase</fullName>
    </submittedName>
</protein>
<dbReference type="HOGENOM" id="CLU_072759_0_0_1"/>
<evidence type="ECO:0000313" key="1">
    <source>
        <dbReference type="EMBL" id="EXL66865.1"/>
    </source>
</evidence>
<gene>
    <name evidence="1" type="ORF">FOPG_16980</name>
</gene>